<evidence type="ECO:0000313" key="1">
    <source>
        <dbReference type="EMBL" id="OZJ06467.1"/>
    </source>
</evidence>
<sequence>MVTAANDQACFGTRYRQRCSFKGRESTLGNGNYGHYLGAEDKPANPSYGVSYSSSETTSYLQAFNTVGANFWRVWMFEAGQGLDISNQQVNGITSTFFNNMDDLVNQATSHDVYVYPTLFAGQPGQGDMNILPNFITDMNSQQQVVNNVVIPFAQHYKGNTNIGAIQIWNELNNWCDPYFQSTVATKHSINFIPLARRTKFSWASGVDFYNLHVYNDDGSLPTASTFGLDKPVLLGEFGEFGE</sequence>
<dbReference type="Gene3D" id="3.20.20.80">
    <property type="entry name" value="Glycosidases"/>
    <property type="match status" value="1"/>
</dbReference>
<proteinExistence type="predicted"/>
<dbReference type="OrthoDB" id="2831758at2759"/>
<dbReference type="AlphaFoldDB" id="A0A261Y791"/>
<evidence type="ECO:0000313" key="2">
    <source>
        <dbReference type="Proteomes" id="UP000242875"/>
    </source>
</evidence>
<protein>
    <recommendedName>
        <fullName evidence="3">Glycoside hydrolase family 5 domain-containing protein</fullName>
    </recommendedName>
</protein>
<reference evidence="1 2" key="1">
    <citation type="journal article" date="2017" name="Mycologia">
        <title>Bifiguratus adelaidae, gen. et sp. nov., a new member of Mucoromycotina in endophytic and soil-dwelling habitats.</title>
        <authorList>
            <person name="Torres-Cruz T.J."/>
            <person name="Billingsley Tobias T.L."/>
            <person name="Almatruk M."/>
            <person name="Hesse C."/>
            <person name="Kuske C.R."/>
            <person name="Desiro A."/>
            <person name="Benucci G.M."/>
            <person name="Bonito G."/>
            <person name="Stajich J.E."/>
            <person name="Dunlap C."/>
            <person name="Arnold A.E."/>
            <person name="Porras-Alfaro A."/>
        </authorList>
    </citation>
    <scope>NUCLEOTIDE SEQUENCE [LARGE SCALE GENOMIC DNA]</scope>
    <source>
        <strain evidence="1 2">AZ0501</strain>
    </source>
</reference>
<dbReference type="Proteomes" id="UP000242875">
    <property type="component" value="Unassembled WGS sequence"/>
</dbReference>
<comment type="caution">
    <text evidence="1">The sequence shown here is derived from an EMBL/GenBank/DDBJ whole genome shotgun (WGS) entry which is preliminary data.</text>
</comment>
<keyword evidence="2" id="KW-1185">Reference proteome</keyword>
<dbReference type="InterPro" id="IPR017853">
    <property type="entry name" value="GH"/>
</dbReference>
<dbReference type="EMBL" id="MVBO01000003">
    <property type="protein sequence ID" value="OZJ06467.1"/>
    <property type="molecule type" value="Genomic_DNA"/>
</dbReference>
<gene>
    <name evidence="1" type="ORF">BZG36_00533</name>
</gene>
<evidence type="ECO:0008006" key="3">
    <source>
        <dbReference type="Google" id="ProtNLM"/>
    </source>
</evidence>
<accession>A0A261Y791</accession>
<dbReference type="SUPFAM" id="SSF51445">
    <property type="entry name" value="(Trans)glycosidases"/>
    <property type="match status" value="1"/>
</dbReference>
<name>A0A261Y791_9FUNG</name>
<organism evidence="1 2">
    <name type="scientific">Bifiguratus adelaidae</name>
    <dbReference type="NCBI Taxonomy" id="1938954"/>
    <lineage>
        <taxon>Eukaryota</taxon>
        <taxon>Fungi</taxon>
        <taxon>Fungi incertae sedis</taxon>
        <taxon>Mucoromycota</taxon>
        <taxon>Mucoromycotina</taxon>
        <taxon>Endogonomycetes</taxon>
        <taxon>Endogonales</taxon>
        <taxon>Endogonales incertae sedis</taxon>
        <taxon>Bifiguratus</taxon>
    </lineage>
</organism>